<keyword evidence="8" id="KW-1185">Reference proteome</keyword>
<comment type="subcellular location">
    <subcellularLocation>
        <location evidence="1">Membrane</location>
        <topology evidence="1">Multi-pass membrane protein</topology>
    </subcellularLocation>
</comment>
<protein>
    <submittedName>
        <fullName evidence="7">Uncharacterized protein</fullName>
    </submittedName>
</protein>
<comment type="caution">
    <text evidence="7">The sequence shown here is derived from an EMBL/GenBank/DDBJ whole genome shotgun (WGS) entry which is preliminary data.</text>
</comment>
<dbReference type="Pfam" id="PF00335">
    <property type="entry name" value="Tetraspanin"/>
    <property type="match status" value="1"/>
</dbReference>
<comment type="similarity">
    <text evidence="2">Belongs to the tetraspanin (TM4SF) family.</text>
</comment>
<evidence type="ECO:0000256" key="4">
    <source>
        <dbReference type="ARBA" id="ARBA00022989"/>
    </source>
</evidence>
<gene>
    <name evidence="7" type="ORF">RIF29_07473</name>
</gene>
<feature type="transmembrane region" description="Helical" evidence="6">
    <location>
        <begin position="240"/>
        <end position="258"/>
    </location>
</feature>
<accession>A0AAN9PC34</accession>
<name>A0AAN9PC34_CROPI</name>
<evidence type="ECO:0000256" key="5">
    <source>
        <dbReference type="ARBA" id="ARBA00023136"/>
    </source>
</evidence>
<dbReference type="Proteomes" id="UP001372338">
    <property type="component" value="Unassembled WGS sequence"/>
</dbReference>
<dbReference type="GO" id="GO:0009734">
    <property type="term" value="P:auxin-activated signaling pathway"/>
    <property type="evidence" value="ECO:0007669"/>
    <property type="project" value="InterPro"/>
</dbReference>
<keyword evidence="3 6" id="KW-0812">Transmembrane</keyword>
<dbReference type="AlphaFoldDB" id="A0AAN9PC34"/>
<feature type="transmembrane region" description="Helical" evidence="6">
    <location>
        <begin position="50"/>
        <end position="69"/>
    </location>
</feature>
<dbReference type="EMBL" id="JAYWIO010000001">
    <property type="protein sequence ID" value="KAK7291919.1"/>
    <property type="molecule type" value="Genomic_DNA"/>
</dbReference>
<organism evidence="7 8">
    <name type="scientific">Crotalaria pallida</name>
    <name type="common">Smooth rattlebox</name>
    <name type="synonym">Crotalaria striata</name>
    <dbReference type="NCBI Taxonomy" id="3830"/>
    <lineage>
        <taxon>Eukaryota</taxon>
        <taxon>Viridiplantae</taxon>
        <taxon>Streptophyta</taxon>
        <taxon>Embryophyta</taxon>
        <taxon>Tracheophyta</taxon>
        <taxon>Spermatophyta</taxon>
        <taxon>Magnoliopsida</taxon>
        <taxon>eudicotyledons</taxon>
        <taxon>Gunneridae</taxon>
        <taxon>Pentapetalae</taxon>
        <taxon>rosids</taxon>
        <taxon>fabids</taxon>
        <taxon>Fabales</taxon>
        <taxon>Fabaceae</taxon>
        <taxon>Papilionoideae</taxon>
        <taxon>50 kb inversion clade</taxon>
        <taxon>genistoids sensu lato</taxon>
        <taxon>core genistoids</taxon>
        <taxon>Crotalarieae</taxon>
        <taxon>Crotalaria</taxon>
    </lineage>
</organism>
<reference evidence="7 8" key="1">
    <citation type="submission" date="2024-01" db="EMBL/GenBank/DDBJ databases">
        <title>The genomes of 5 underutilized Papilionoideae crops provide insights into root nodulation and disease resistanc.</title>
        <authorList>
            <person name="Yuan L."/>
        </authorList>
    </citation>
    <scope>NUCLEOTIDE SEQUENCE [LARGE SCALE GENOMIC DNA]</scope>
    <source>
        <strain evidence="7">ZHUSHIDOU_FW_LH</strain>
        <tissue evidence="7">Leaf</tissue>
    </source>
</reference>
<dbReference type="InterPro" id="IPR018499">
    <property type="entry name" value="Tetraspanin/Peripherin"/>
</dbReference>
<feature type="transmembrane region" description="Helical" evidence="6">
    <location>
        <begin position="6"/>
        <end position="29"/>
    </location>
</feature>
<evidence type="ECO:0000256" key="6">
    <source>
        <dbReference type="SAM" id="Phobius"/>
    </source>
</evidence>
<dbReference type="PANTHER" id="PTHR32191">
    <property type="entry name" value="TETRASPANIN-8-RELATED"/>
    <property type="match status" value="1"/>
</dbReference>
<proteinExistence type="inferred from homology"/>
<keyword evidence="4 6" id="KW-1133">Transmembrane helix</keyword>
<evidence type="ECO:0000256" key="1">
    <source>
        <dbReference type="ARBA" id="ARBA00004141"/>
    </source>
</evidence>
<keyword evidence="5 6" id="KW-0472">Membrane</keyword>
<feature type="transmembrane region" description="Helical" evidence="6">
    <location>
        <begin position="75"/>
        <end position="101"/>
    </location>
</feature>
<dbReference type="GO" id="GO:0016020">
    <property type="term" value="C:membrane"/>
    <property type="evidence" value="ECO:0007669"/>
    <property type="project" value="UniProtKB-SubCell"/>
</dbReference>
<evidence type="ECO:0000313" key="7">
    <source>
        <dbReference type="EMBL" id="KAK7291919.1"/>
    </source>
</evidence>
<evidence type="ECO:0000256" key="3">
    <source>
        <dbReference type="ARBA" id="ARBA00022692"/>
    </source>
</evidence>
<dbReference type="InterPro" id="IPR044991">
    <property type="entry name" value="TET_plant"/>
</dbReference>
<evidence type="ECO:0000313" key="8">
    <source>
        <dbReference type="Proteomes" id="UP001372338"/>
    </source>
</evidence>
<evidence type="ECO:0000256" key="2">
    <source>
        <dbReference type="ARBA" id="ARBA00006840"/>
    </source>
</evidence>
<sequence length="275" mass="30997">MAKCSNSLIGILNFVTLVLSILIILAGIWPTVINHGHRNTDECHQWLQKPLIVFGGFLLIVSLAGIVGACCGVTWLFFVYLLIMFLLILLLLGFTIFAFVVMNKGAGEALSGRGYKEYRLGDYSHWLQKRVDRNNTWNKISSCLKSSRLCSRFQHKFANDDADKFHTQNLSPLQSGCCKPSNDCGFTYQSPINWTKTGNATHTNNPDCNAWNNDKNILCFNCQSCKAGLLHNIKSSWKKVAVANVIILLFLIIVYSVGCCAFKNNRDDNSYKRYY</sequence>